<dbReference type="KEGG" id="ddh:Desde_0539"/>
<sequence>MPYNAIDLFCGCGGVTQGLKDAGFNVLAGVEKSSAPAFVYRANHPEVRLFERDITELSLDEVAAACDGQVIHLLAGCPPCQGFSSIRRHNRRQPIDDPRNTLVSEYFKYVERFNPHVFIFENVPAIESYPLFVEIRNRLAALNYELDYRVVNVANYGVPQRRKRFVMIGSKIGRIPIPAGDDRITTVRDVIGNLETPEESDDYAQTIVAHHIPRILEMIRLVPHDGGSRTDLPDEYILQCHRREGIGFRDVYGRLRWDDVSSTITGGCLNPSKGRFLHPEQDRAISAREASMLQTFPRDYIFPPGVSKTDIALMIGNALPPQFAYRQADYIFTKLERGGIT</sequence>
<dbReference type="PRINTS" id="PR00105">
    <property type="entry name" value="C5METTRFRASE"/>
</dbReference>
<dbReference type="Gene3D" id="3.90.120.10">
    <property type="entry name" value="DNA Methylase, subunit A, domain 2"/>
    <property type="match status" value="1"/>
</dbReference>
<dbReference type="SUPFAM" id="SSF53335">
    <property type="entry name" value="S-adenosyl-L-methionine-dependent methyltransferases"/>
    <property type="match status" value="1"/>
</dbReference>
<feature type="active site" evidence="6">
    <location>
        <position position="80"/>
    </location>
</feature>
<reference evidence="8 9" key="2">
    <citation type="journal article" date="2015" name="J. Bacteriol.">
        <title>Genomic, proteomic, and biochemical analysis of the organohalide respiratory pathway in Desulfitobacterium dehalogenans.</title>
        <authorList>
            <person name="Kruse T."/>
            <person name="van de Pas B.A."/>
            <person name="Atteia A."/>
            <person name="Krab K."/>
            <person name="Hagen W.R."/>
            <person name="Goodwin L."/>
            <person name="Chain P."/>
            <person name="Boeren S."/>
            <person name="Maphosa F."/>
            <person name="Schraa G."/>
            <person name="de Vos W.M."/>
            <person name="van der Oost J."/>
            <person name="Smidt H."/>
            <person name="Stams A.J."/>
        </authorList>
    </citation>
    <scope>NUCLEOTIDE SEQUENCE [LARGE SCALE GENOMIC DNA]</scope>
    <source>
        <strain evidence="9">ATCC 51507 / DSM 9161 / JW/IU-DC1</strain>
    </source>
</reference>
<dbReference type="Proteomes" id="UP000006053">
    <property type="component" value="Chromosome"/>
</dbReference>
<dbReference type="InterPro" id="IPR029063">
    <property type="entry name" value="SAM-dependent_MTases_sf"/>
</dbReference>
<organism evidence="8 9">
    <name type="scientific">Desulfitobacterium dehalogenans (strain ATCC 51507 / DSM 9161 / JW/IU-DC1)</name>
    <dbReference type="NCBI Taxonomy" id="756499"/>
    <lineage>
        <taxon>Bacteria</taxon>
        <taxon>Bacillati</taxon>
        <taxon>Bacillota</taxon>
        <taxon>Clostridia</taxon>
        <taxon>Eubacteriales</taxon>
        <taxon>Desulfitobacteriaceae</taxon>
        <taxon>Desulfitobacterium</taxon>
    </lineage>
</organism>
<dbReference type="Gene3D" id="3.40.50.150">
    <property type="entry name" value="Vaccinia Virus protein VP39"/>
    <property type="match status" value="1"/>
</dbReference>
<protein>
    <recommendedName>
        <fullName evidence="1">DNA (cytosine-5-)-methyltransferase</fullName>
        <ecNumber evidence="1">2.1.1.37</ecNumber>
    </recommendedName>
</protein>
<dbReference type="eggNOG" id="COG0270">
    <property type="taxonomic scope" value="Bacteria"/>
</dbReference>
<dbReference type="InterPro" id="IPR001525">
    <property type="entry name" value="C5_MeTfrase"/>
</dbReference>
<gene>
    <name evidence="8" type="ordered locus">Desde_0539</name>
</gene>
<keyword evidence="4 6" id="KW-0949">S-adenosyl-L-methionine</keyword>
<evidence type="ECO:0000256" key="5">
    <source>
        <dbReference type="ARBA" id="ARBA00022747"/>
    </source>
</evidence>
<dbReference type="InterPro" id="IPR050390">
    <property type="entry name" value="C5-Methyltransferase"/>
</dbReference>
<name>I4A4W3_DESDJ</name>
<dbReference type="GO" id="GO:0044027">
    <property type="term" value="P:negative regulation of gene expression via chromosomal CpG island methylation"/>
    <property type="evidence" value="ECO:0007669"/>
    <property type="project" value="TreeGrafter"/>
</dbReference>
<dbReference type="EC" id="2.1.1.37" evidence="1"/>
<evidence type="ECO:0000256" key="1">
    <source>
        <dbReference type="ARBA" id="ARBA00011975"/>
    </source>
</evidence>
<keyword evidence="5" id="KW-0680">Restriction system</keyword>
<reference evidence="9" key="1">
    <citation type="submission" date="2012-06" db="EMBL/GenBank/DDBJ databases">
        <title>Complete sequence of Desulfitobacterium dehalogenans ATCC 51507.</title>
        <authorList>
            <person name="Lucas S."/>
            <person name="Han J."/>
            <person name="Lapidus A."/>
            <person name="Cheng J.-F."/>
            <person name="Goodwin L."/>
            <person name="Pitluck S."/>
            <person name="Peters L."/>
            <person name="Ovchinnikova G."/>
            <person name="Teshima H."/>
            <person name="Detter J.C."/>
            <person name="Han C."/>
            <person name="Tapia R."/>
            <person name="Land M."/>
            <person name="Hauser L."/>
            <person name="Kyrpides N."/>
            <person name="Ivanova N."/>
            <person name="Pagani I."/>
            <person name="Kruse T."/>
            <person name="de Vos W.M."/>
            <person name="Smidt H."/>
            <person name="Woyke T."/>
        </authorList>
    </citation>
    <scope>NUCLEOTIDE SEQUENCE [LARGE SCALE GENOMIC DNA]</scope>
    <source>
        <strain evidence="9">ATCC 51507 / DSM 9161 / JW/IU-DC1</strain>
    </source>
</reference>
<dbReference type="GO" id="GO:0032259">
    <property type="term" value="P:methylation"/>
    <property type="evidence" value="ECO:0007669"/>
    <property type="project" value="UniProtKB-KW"/>
</dbReference>
<evidence type="ECO:0000256" key="2">
    <source>
        <dbReference type="ARBA" id="ARBA00022603"/>
    </source>
</evidence>
<dbReference type="GO" id="GO:0009307">
    <property type="term" value="P:DNA restriction-modification system"/>
    <property type="evidence" value="ECO:0007669"/>
    <property type="project" value="UniProtKB-KW"/>
</dbReference>
<keyword evidence="9" id="KW-1185">Reference proteome</keyword>
<dbReference type="HOGENOM" id="CLU_006958_2_2_9"/>
<dbReference type="EMBL" id="CP003348">
    <property type="protein sequence ID" value="AFL98997.1"/>
    <property type="molecule type" value="Genomic_DNA"/>
</dbReference>
<dbReference type="NCBIfam" id="TIGR00675">
    <property type="entry name" value="dcm"/>
    <property type="match status" value="1"/>
</dbReference>
<dbReference type="OrthoDB" id="9813719at2"/>
<keyword evidence="2 6" id="KW-0489">Methyltransferase</keyword>
<dbReference type="Pfam" id="PF00145">
    <property type="entry name" value="DNA_methylase"/>
    <property type="match status" value="1"/>
</dbReference>
<dbReference type="AlphaFoldDB" id="I4A4W3"/>
<dbReference type="REBASE" id="43354">
    <property type="entry name" value="M.Dde51507ORF807P"/>
</dbReference>
<proteinExistence type="inferred from homology"/>
<evidence type="ECO:0000256" key="7">
    <source>
        <dbReference type="RuleBase" id="RU000416"/>
    </source>
</evidence>
<evidence type="ECO:0000256" key="6">
    <source>
        <dbReference type="PROSITE-ProRule" id="PRU01016"/>
    </source>
</evidence>
<dbReference type="PANTHER" id="PTHR10629">
    <property type="entry name" value="CYTOSINE-SPECIFIC METHYLTRANSFERASE"/>
    <property type="match status" value="1"/>
</dbReference>
<evidence type="ECO:0000256" key="4">
    <source>
        <dbReference type="ARBA" id="ARBA00022691"/>
    </source>
</evidence>
<evidence type="ECO:0000313" key="9">
    <source>
        <dbReference type="Proteomes" id="UP000006053"/>
    </source>
</evidence>
<accession>I4A4W3</accession>
<dbReference type="GO" id="GO:0003677">
    <property type="term" value="F:DNA binding"/>
    <property type="evidence" value="ECO:0007669"/>
    <property type="project" value="TreeGrafter"/>
</dbReference>
<evidence type="ECO:0000256" key="3">
    <source>
        <dbReference type="ARBA" id="ARBA00022679"/>
    </source>
</evidence>
<dbReference type="RefSeq" id="WP_014792491.1">
    <property type="nucleotide sequence ID" value="NC_018017.1"/>
</dbReference>
<comment type="similarity">
    <text evidence="6 7">Belongs to the class I-like SAM-binding methyltransferase superfamily. C5-methyltransferase family.</text>
</comment>
<dbReference type="STRING" id="756499.Desde_0539"/>
<evidence type="ECO:0000313" key="8">
    <source>
        <dbReference type="EMBL" id="AFL98997.1"/>
    </source>
</evidence>
<dbReference type="PANTHER" id="PTHR10629:SF52">
    <property type="entry name" value="DNA (CYTOSINE-5)-METHYLTRANSFERASE 1"/>
    <property type="match status" value="1"/>
</dbReference>
<dbReference type="PROSITE" id="PS51679">
    <property type="entry name" value="SAM_MT_C5"/>
    <property type="match status" value="1"/>
</dbReference>
<keyword evidence="3 6" id="KW-0808">Transferase</keyword>
<dbReference type="GO" id="GO:0003886">
    <property type="term" value="F:DNA (cytosine-5-)-methyltransferase activity"/>
    <property type="evidence" value="ECO:0007669"/>
    <property type="project" value="UniProtKB-EC"/>
</dbReference>